<evidence type="ECO:0000259" key="7">
    <source>
        <dbReference type="Pfam" id="PF04116"/>
    </source>
</evidence>
<dbReference type="InterPro" id="IPR050307">
    <property type="entry name" value="Sterol_Desaturase_Related"/>
</dbReference>
<name>A0AAD6SBX2_9AGAR</name>
<accession>A0AAD6SBX2</accession>
<dbReference type="GO" id="GO:0016491">
    <property type="term" value="F:oxidoreductase activity"/>
    <property type="evidence" value="ECO:0007669"/>
    <property type="project" value="InterPro"/>
</dbReference>
<comment type="caution">
    <text evidence="8">The sequence shown here is derived from an EMBL/GenBank/DDBJ whole genome shotgun (WGS) entry which is preliminary data.</text>
</comment>
<dbReference type="GO" id="GO:0005506">
    <property type="term" value="F:iron ion binding"/>
    <property type="evidence" value="ECO:0007669"/>
    <property type="project" value="InterPro"/>
</dbReference>
<evidence type="ECO:0000256" key="5">
    <source>
        <dbReference type="SAM" id="MobiDB-lite"/>
    </source>
</evidence>
<reference evidence="8" key="1">
    <citation type="submission" date="2023-03" db="EMBL/GenBank/DDBJ databases">
        <title>Massive genome expansion in bonnet fungi (Mycena s.s.) driven by repeated elements and novel gene families across ecological guilds.</title>
        <authorList>
            <consortium name="Lawrence Berkeley National Laboratory"/>
            <person name="Harder C.B."/>
            <person name="Miyauchi S."/>
            <person name="Viragh M."/>
            <person name="Kuo A."/>
            <person name="Thoen E."/>
            <person name="Andreopoulos B."/>
            <person name="Lu D."/>
            <person name="Skrede I."/>
            <person name="Drula E."/>
            <person name="Henrissat B."/>
            <person name="Morin E."/>
            <person name="Kohler A."/>
            <person name="Barry K."/>
            <person name="LaButti K."/>
            <person name="Morin E."/>
            <person name="Salamov A."/>
            <person name="Lipzen A."/>
            <person name="Mereny Z."/>
            <person name="Hegedus B."/>
            <person name="Baldrian P."/>
            <person name="Stursova M."/>
            <person name="Weitz H."/>
            <person name="Taylor A."/>
            <person name="Grigoriev I.V."/>
            <person name="Nagy L.G."/>
            <person name="Martin F."/>
            <person name="Kauserud H."/>
        </authorList>
    </citation>
    <scope>NUCLEOTIDE SEQUENCE</scope>
    <source>
        <strain evidence="8">CBHHK200</strain>
    </source>
</reference>
<feature type="transmembrane region" description="Helical" evidence="6">
    <location>
        <begin position="376"/>
        <end position="395"/>
    </location>
</feature>
<protein>
    <recommendedName>
        <fullName evidence="7">Fatty acid hydroxylase domain-containing protein</fullName>
    </recommendedName>
</protein>
<feature type="transmembrane region" description="Helical" evidence="6">
    <location>
        <begin position="139"/>
        <end position="162"/>
    </location>
</feature>
<feature type="transmembrane region" description="Helical" evidence="6">
    <location>
        <begin position="235"/>
        <end position="254"/>
    </location>
</feature>
<evidence type="ECO:0000256" key="6">
    <source>
        <dbReference type="SAM" id="Phobius"/>
    </source>
</evidence>
<keyword evidence="9" id="KW-1185">Reference proteome</keyword>
<evidence type="ECO:0000256" key="3">
    <source>
        <dbReference type="ARBA" id="ARBA00022989"/>
    </source>
</evidence>
<sequence>MDGKTRNRKPTAAASSPAITPGENDGTPPFDPQINERMAKEIQMEFGFRISQLPSKVVRSTGIVPLCLFLLWMLLIYTNHYGLTSMLIFLSVNPKMCSGQLGYWESFIHRSTDYRKLFTETRFARTLRLDSPALNPYSLWRGVVVISFSTSLTYIWIALIALRHELWHWKPELLERYLVDAKASFPGRHLPESWLNSVFNLYESEHAKRTRNRIQNRNHRASDDHRELLKVVRCVFRNLLVSSCVVFVMWLALLQTQFDSHNILKLPRSMVPPLQIAVWHLITDTFYYFPHYIAHTPRGSKGIHHKVLPEVLAERLGSFLRNAHKTHHRSKANLAIAAWYCSVTEQILFNLFPVLLGPLVTQIVADKTGNSTVWGTHLITLYVWLLAGTATSVLAHTGFRTSWNDPGSHDEHHEYAFGQHAVNFGTAGLWDRVLGTKGIKSTEGAIDWQHQRLKQASLAIASKRTGIPLTREQTLVGEQQVLDYEWIDSRVEE</sequence>
<dbReference type="GO" id="GO:0016020">
    <property type="term" value="C:membrane"/>
    <property type="evidence" value="ECO:0007669"/>
    <property type="project" value="UniProtKB-SubCell"/>
</dbReference>
<dbReference type="AlphaFoldDB" id="A0AAD6SBX2"/>
<feature type="transmembrane region" description="Helical" evidence="6">
    <location>
        <begin position="334"/>
        <end position="356"/>
    </location>
</feature>
<evidence type="ECO:0000313" key="9">
    <source>
        <dbReference type="Proteomes" id="UP001218188"/>
    </source>
</evidence>
<dbReference type="Pfam" id="PF04116">
    <property type="entry name" value="FA_hydroxylase"/>
    <property type="match status" value="1"/>
</dbReference>
<dbReference type="GO" id="GO:0008610">
    <property type="term" value="P:lipid biosynthetic process"/>
    <property type="evidence" value="ECO:0007669"/>
    <property type="project" value="InterPro"/>
</dbReference>
<feature type="transmembrane region" description="Helical" evidence="6">
    <location>
        <begin position="274"/>
        <end position="294"/>
    </location>
</feature>
<organism evidence="8 9">
    <name type="scientific">Mycena alexandri</name>
    <dbReference type="NCBI Taxonomy" id="1745969"/>
    <lineage>
        <taxon>Eukaryota</taxon>
        <taxon>Fungi</taxon>
        <taxon>Dikarya</taxon>
        <taxon>Basidiomycota</taxon>
        <taxon>Agaricomycotina</taxon>
        <taxon>Agaricomycetes</taxon>
        <taxon>Agaricomycetidae</taxon>
        <taxon>Agaricales</taxon>
        <taxon>Marasmiineae</taxon>
        <taxon>Mycenaceae</taxon>
        <taxon>Mycena</taxon>
    </lineage>
</organism>
<proteinExistence type="predicted"/>
<keyword evidence="3 6" id="KW-1133">Transmembrane helix</keyword>
<evidence type="ECO:0000256" key="2">
    <source>
        <dbReference type="ARBA" id="ARBA00022692"/>
    </source>
</evidence>
<dbReference type="PANTHER" id="PTHR11863">
    <property type="entry name" value="STEROL DESATURASE"/>
    <property type="match status" value="1"/>
</dbReference>
<evidence type="ECO:0000256" key="1">
    <source>
        <dbReference type="ARBA" id="ARBA00004370"/>
    </source>
</evidence>
<comment type="subcellular location">
    <subcellularLocation>
        <location evidence="1">Membrane</location>
    </subcellularLocation>
</comment>
<feature type="region of interest" description="Disordered" evidence="5">
    <location>
        <begin position="1"/>
        <end position="33"/>
    </location>
</feature>
<dbReference type="InterPro" id="IPR006694">
    <property type="entry name" value="Fatty_acid_hydroxylase"/>
</dbReference>
<dbReference type="Proteomes" id="UP001218188">
    <property type="component" value="Unassembled WGS sequence"/>
</dbReference>
<keyword evidence="2 6" id="KW-0812">Transmembrane</keyword>
<evidence type="ECO:0000256" key="4">
    <source>
        <dbReference type="ARBA" id="ARBA00023136"/>
    </source>
</evidence>
<dbReference type="EMBL" id="JARJCM010000162">
    <property type="protein sequence ID" value="KAJ7024898.1"/>
    <property type="molecule type" value="Genomic_DNA"/>
</dbReference>
<keyword evidence="4 6" id="KW-0472">Membrane</keyword>
<evidence type="ECO:0000313" key="8">
    <source>
        <dbReference type="EMBL" id="KAJ7024898.1"/>
    </source>
</evidence>
<feature type="compositionally biased region" description="Low complexity" evidence="5">
    <location>
        <begin position="10"/>
        <end position="21"/>
    </location>
</feature>
<gene>
    <name evidence="8" type="ORF">C8F04DRAFT_1130149</name>
</gene>
<feature type="domain" description="Fatty acid hydroxylase" evidence="7">
    <location>
        <begin position="277"/>
        <end position="436"/>
    </location>
</feature>